<accession>Q9RU38</accession>
<dbReference type="Proteomes" id="UP000002524">
    <property type="component" value="Chromosome 1"/>
</dbReference>
<dbReference type="RefSeq" id="WP_010888196.1">
    <property type="nucleotide sequence ID" value="NC_001263.1"/>
</dbReference>
<evidence type="ECO:0008006" key="4">
    <source>
        <dbReference type="Google" id="ProtNLM"/>
    </source>
</evidence>
<keyword evidence="1" id="KW-0812">Transmembrane</keyword>
<keyword evidence="1" id="KW-0472">Membrane</keyword>
<reference evidence="2 3" key="1">
    <citation type="journal article" date="1999" name="Science">
        <title>Genome sequence of the radioresistant bacterium Deinococcus radiodurans R1.</title>
        <authorList>
            <person name="White O."/>
            <person name="Eisen J.A."/>
            <person name="Heidelberg J.F."/>
            <person name="Hickey E.K."/>
            <person name="Peterson J.D."/>
            <person name="Dodson R.J."/>
            <person name="Haft D.H."/>
            <person name="Gwinn M.L."/>
            <person name="Nelson W.C."/>
            <person name="Richardson D.L."/>
            <person name="Moffat K.S."/>
            <person name="Qin H."/>
            <person name="Jiang L."/>
            <person name="Pamphile W."/>
            <person name="Crosby M."/>
            <person name="Shen M."/>
            <person name="Vamathevan J.J."/>
            <person name="Lam P."/>
            <person name="McDonald L."/>
            <person name="Utterback T."/>
            <person name="Zalewski C."/>
            <person name="Makarova K.S."/>
            <person name="Aravind L."/>
            <person name="Daly M.J."/>
            <person name="Minton K.W."/>
            <person name="Fleischmann R.D."/>
            <person name="Ketchum K.A."/>
            <person name="Nelson K.E."/>
            <person name="Salzberg S."/>
            <person name="Smith H.O."/>
            <person name="Venter J.C."/>
            <person name="Fraser C.M."/>
        </authorList>
    </citation>
    <scope>NUCLEOTIDE SEQUENCE [LARGE SCALE GENOMIC DNA]</scope>
    <source>
        <strain evidence="3">ATCC 13939 / DSM 20539 / JCM 16871 / LMG 4051 / NBRC 15346 / NCIMB 9279 / R1 / VKM B-1422</strain>
    </source>
</reference>
<dbReference type="HOGENOM" id="CLU_810675_0_0_0"/>
<keyword evidence="3" id="KW-1185">Reference proteome</keyword>
<dbReference type="STRING" id="243230.DR_1557"/>
<dbReference type="PIR" id="G75381">
    <property type="entry name" value="G75381"/>
</dbReference>
<organism evidence="2 3">
    <name type="scientific">Deinococcus radiodurans (strain ATCC 13939 / DSM 20539 / JCM 16871 / CCUG 27074 / LMG 4051 / NBRC 15346 / NCIMB 9279 / VKM B-1422 / R1)</name>
    <dbReference type="NCBI Taxonomy" id="243230"/>
    <lineage>
        <taxon>Bacteria</taxon>
        <taxon>Thermotogati</taxon>
        <taxon>Deinococcota</taxon>
        <taxon>Deinococci</taxon>
        <taxon>Deinococcales</taxon>
        <taxon>Deinococcaceae</taxon>
        <taxon>Deinococcus</taxon>
    </lineage>
</organism>
<dbReference type="KEGG" id="dra:DR_1557"/>
<feature type="transmembrane region" description="Helical" evidence="1">
    <location>
        <begin position="12"/>
        <end position="34"/>
    </location>
</feature>
<dbReference type="AlphaFoldDB" id="Q9RU38"/>
<dbReference type="PaxDb" id="243230-DR_1557"/>
<sequence length="343" mass="35476">MTAPPPLAGRPLLPVLARMALGLGLVVLGGALLWQGVTLKPTPGLAATSTPFSVPLDGTLPLDLAESASLRFGSDRANLVLGPLPGGSPDLLRGEARHRAQNPLSVDTRRLGHDVQFRAWLGVPALSNEGGVVVTSPPPLQHEVRAALTPSIPLSLNTETVGGDQTIDLRTLRLRAVTARSEGGTLDLTLPARPGGPYAAVTRSGDVRLRAAPGASPEAVRVNSRSGNLTLNLAGARLDALGVGNLSGNVYLTLPQIVNRATVTTIGGDVAVTAPPSSRGNLDIRTQSGTVTLHVPAGLRVRVRFTDRDTLLLPAGTPPGTAPALDLFVDAPANRFVLKEDGQ</sequence>
<gene>
    <name evidence="2" type="ordered locus">DR_1557</name>
</gene>
<dbReference type="InParanoid" id="Q9RU38"/>
<dbReference type="OrthoDB" id="57990at2"/>
<protein>
    <recommendedName>
        <fullName evidence="4">Adhesin domain-containing protein</fullName>
    </recommendedName>
</protein>
<dbReference type="GeneID" id="69517795"/>
<dbReference type="EnsemblBacteria" id="AAF11122">
    <property type="protein sequence ID" value="AAF11122"/>
    <property type="gene ID" value="DR_1557"/>
</dbReference>
<evidence type="ECO:0000313" key="2">
    <source>
        <dbReference type="EMBL" id="AAF11122.1"/>
    </source>
</evidence>
<evidence type="ECO:0000313" key="3">
    <source>
        <dbReference type="Proteomes" id="UP000002524"/>
    </source>
</evidence>
<name>Q9RU38_DEIRA</name>
<keyword evidence="1" id="KW-1133">Transmembrane helix</keyword>
<dbReference type="EMBL" id="AE000513">
    <property type="protein sequence ID" value="AAF11122.1"/>
    <property type="molecule type" value="Genomic_DNA"/>
</dbReference>
<evidence type="ECO:0000256" key="1">
    <source>
        <dbReference type="SAM" id="Phobius"/>
    </source>
</evidence>
<dbReference type="eggNOG" id="COG3595">
    <property type="taxonomic scope" value="Bacteria"/>
</dbReference>
<dbReference type="PATRIC" id="fig|243230.17.peg.1758"/>
<proteinExistence type="predicted"/>